<dbReference type="Pfam" id="PF01541">
    <property type="entry name" value="GIY-YIG"/>
    <property type="match status" value="1"/>
</dbReference>
<evidence type="ECO:0000259" key="2">
    <source>
        <dbReference type="PROSITE" id="PS50164"/>
    </source>
</evidence>
<sequence length="303" mass="35885">MNRIENSGMQSMHLIDTPNFPFVVYRIRNRYNNRSYIGSSRNVKARWAAHRRSIDSGTGLSAQMRVDMETYGYELEDFAFEIFRRFQSEDSMLRFEQALQKLRWGTFQNYNTAPEVRDDWVSQLWLAWHLHSVDMRQYLSWQAPASDLDIPRAEARHVAQGRVPCVREWVIEPLTESRTKESIEERFRHAHVPAPTSDTIAALWRSPELYRREYFITIDHVQRPLFLPINPHQYSTCSLVEYEQACTRLANRLKEQRATETWQIERLQRRLKHFRSIVRELRKGAPCSSPSARTQARRGAPQT</sequence>
<comment type="caution">
    <text evidence="3">The sequence shown here is derived from an EMBL/GenBank/DDBJ whole genome shotgun (WGS) entry which is preliminary data.</text>
</comment>
<feature type="domain" description="GIY-YIG" evidence="2">
    <location>
        <begin position="20"/>
        <end position="112"/>
    </location>
</feature>
<dbReference type="InterPro" id="IPR000305">
    <property type="entry name" value="GIY-YIG_endonuc"/>
</dbReference>
<evidence type="ECO:0000313" key="4">
    <source>
        <dbReference type="Proteomes" id="UP000622707"/>
    </source>
</evidence>
<protein>
    <submittedName>
        <fullName evidence="3">GIY-YIG nuclease family protein</fullName>
    </submittedName>
</protein>
<dbReference type="Gene3D" id="3.40.1440.10">
    <property type="entry name" value="GIY-YIG endonuclease"/>
    <property type="match status" value="1"/>
</dbReference>
<keyword evidence="4" id="KW-1185">Reference proteome</keyword>
<dbReference type="EMBL" id="JAEQND010000022">
    <property type="protein sequence ID" value="MBL0428755.1"/>
    <property type="molecule type" value="Genomic_DNA"/>
</dbReference>
<dbReference type="PROSITE" id="PS50164">
    <property type="entry name" value="GIY_YIG"/>
    <property type="match status" value="1"/>
</dbReference>
<organism evidence="3 4">
    <name type="scientific">Ramlibacter alkalitolerans</name>
    <dbReference type="NCBI Taxonomy" id="2039631"/>
    <lineage>
        <taxon>Bacteria</taxon>
        <taxon>Pseudomonadati</taxon>
        <taxon>Pseudomonadota</taxon>
        <taxon>Betaproteobacteria</taxon>
        <taxon>Burkholderiales</taxon>
        <taxon>Comamonadaceae</taxon>
        <taxon>Ramlibacter</taxon>
    </lineage>
</organism>
<name>A0ABS1JWQ5_9BURK</name>
<evidence type="ECO:0000313" key="3">
    <source>
        <dbReference type="EMBL" id="MBL0428755.1"/>
    </source>
</evidence>
<dbReference type="RefSeq" id="WP_201693395.1">
    <property type="nucleotide sequence ID" value="NZ_JAEQND010000022.1"/>
</dbReference>
<dbReference type="SUPFAM" id="SSF82771">
    <property type="entry name" value="GIY-YIG endonuclease"/>
    <property type="match status" value="1"/>
</dbReference>
<dbReference type="Proteomes" id="UP000622707">
    <property type="component" value="Unassembled WGS sequence"/>
</dbReference>
<reference evidence="3 4" key="1">
    <citation type="journal article" date="2017" name="Int. J. Syst. Evol. Microbiol.">
        <title>Ramlibacter alkalitolerans sp. nov., alkali-tolerant bacterium isolated from soil of ginseng.</title>
        <authorList>
            <person name="Lee D.H."/>
            <person name="Cha C.J."/>
        </authorList>
    </citation>
    <scope>NUCLEOTIDE SEQUENCE [LARGE SCALE GENOMIC DNA]</scope>
    <source>
        <strain evidence="3 4">KACC 19305</strain>
    </source>
</reference>
<accession>A0ABS1JWQ5</accession>
<proteinExistence type="predicted"/>
<evidence type="ECO:0000256" key="1">
    <source>
        <dbReference type="SAM" id="MobiDB-lite"/>
    </source>
</evidence>
<dbReference type="InterPro" id="IPR035901">
    <property type="entry name" value="GIY-YIG_endonuc_sf"/>
</dbReference>
<feature type="region of interest" description="Disordered" evidence="1">
    <location>
        <begin position="283"/>
        <end position="303"/>
    </location>
</feature>
<gene>
    <name evidence="3" type="ORF">JI746_26865</name>
</gene>